<evidence type="ECO:0000313" key="12">
    <source>
        <dbReference type="Proteomes" id="UP000430692"/>
    </source>
</evidence>
<evidence type="ECO:0000256" key="3">
    <source>
        <dbReference type="ARBA" id="ARBA00022475"/>
    </source>
</evidence>
<dbReference type="InterPro" id="IPR004796">
    <property type="entry name" value="PTS_IIC_cello"/>
</dbReference>
<comment type="caution">
    <text evidence="11">The sequence shown here is derived from an EMBL/GenBank/DDBJ whole genome shotgun (WGS) entry which is preliminary data.</text>
</comment>
<evidence type="ECO:0000256" key="2">
    <source>
        <dbReference type="ARBA" id="ARBA00022448"/>
    </source>
</evidence>
<evidence type="ECO:0000313" key="11">
    <source>
        <dbReference type="EMBL" id="MXQ52688.1"/>
    </source>
</evidence>
<evidence type="ECO:0000256" key="1">
    <source>
        <dbReference type="ARBA" id="ARBA00004651"/>
    </source>
</evidence>
<feature type="transmembrane region" description="Helical" evidence="9">
    <location>
        <begin position="213"/>
        <end position="238"/>
    </location>
</feature>
<dbReference type="AlphaFoldDB" id="A0A6I4VQN7"/>
<keyword evidence="4 8" id="KW-0762">Sugar transport</keyword>
<feature type="transmembrane region" description="Helical" evidence="9">
    <location>
        <begin position="126"/>
        <end position="147"/>
    </location>
</feature>
<feature type="transmembrane region" description="Helical" evidence="9">
    <location>
        <begin position="95"/>
        <end position="114"/>
    </location>
</feature>
<dbReference type="PANTHER" id="PTHR33989:SF4">
    <property type="entry name" value="PTS SYSTEM N,N'-DIACETYLCHITOBIOSE-SPECIFIC EIIC COMPONENT"/>
    <property type="match status" value="1"/>
</dbReference>
<feature type="domain" description="PTS EIIC type-3" evidence="10">
    <location>
        <begin position="8"/>
        <end position="395"/>
    </location>
</feature>
<evidence type="ECO:0000256" key="6">
    <source>
        <dbReference type="ARBA" id="ARBA00022989"/>
    </source>
</evidence>
<dbReference type="GO" id="GO:1902815">
    <property type="term" value="P:N,N'-diacetylchitobiose import"/>
    <property type="evidence" value="ECO:0007669"/>
    <property type="project" value="TreeGrafter"/>
</dbReference>
<gene>
    <name evidence="11" type="ORF">GSM42_02825</name>
</gene>
<keyword evidence="3 8" id="KW-1003">Cell membrane</keyword>
<keyword evidence="7 8" id="KW-0472">Membrane</keyword>
<dbReference type="Proteomes" id="UP000430692">
    <property type="component" value="Unassembled WGS sequence"/>
</dbReference>
<feature type="transmembrane region" description="Helical" evidence="9">
    <location>
        <begin position="32"/>
        <end position="55"/>
    </location>
</feature>
<feature type="transmembrane region" description="Helical" evidence="9">
    <location>
        <begin position="61"/>
        <end position="83"/>
    </location>
</feature>
<protein>
    <recommendedName>
        <fullName evidence="8">Permease IIC component</fullName>
    </recommendedName>
</protein>
<keyword evidence="2 8" id="KW-0813">Transport</keyword>
<comment type="function">
    <text evidence="8">The phosphoenolpyruvate-dependent sugar phosphotransferase system (PTS), a major carbohydrate active -transport system, catalyzes the phosphorylation of incoming sugar substrates concomitant with their translocation across the cell membrane.</text>
</comment>
<proteinExistence type="predicted"/>
<reference evidence="11 12" key="1">
    <citation type="submission" date="2019-12" db="EMBL/GenBank/DDBJ databases">
        <title>Whole-genome analyses of novel actinobacteria.</title>
        <authorList>
            <person name="Sahin N."/>
            <person name="Saygin H."/>
        </authorList>
    </citation>
    <scope>NUCLEOTIDE SEQUENCE [LARGE SCALE GENOMIC DNA]</scope>
    <source>
        <strain evidence="11 12">KC615</strain>
    </source>
</reference>
<name>A0A6I4VQN7_9BACL</name>
<accession>A0A6I4VQN7</accession>
<feature type="transmembrane region" description="Helical" evidence="9">
    <location>
        <begin position="159"/>
        <end position="178"/>
    </location>
</feature>
<dbReference type="Pfam" id="PF02378">
    <property type="entry name" value="PTS_EIIC"/>
    <property type="match status" value="1"/>
</dbReference>
<dbReference type="PANTHER" id="PTHR33989">
    <property type="match status" value="1"/>
</dbReference>
<dbReference type="GO" id="GO:0009401">
    <property type="term" value="P:phosphoenolpyruvate-dependent sugar phosphotransferase system"/>
    <property type="evidence" value="ECO:0007669"/>
    <property type="project" value="InterPro"/>
</dbReference>
<dbReference type="EMBL" id="WUUL01000002">
    <property type="protein sequence ID" value="MXQ52688.1"/>
    <property type="molecule type" value="Genomic_DNA"/>
</dbReference>
<dbReference type="GO" id="GO:0005886">
    <property type="term" value="C:plasma membrane"/>
    <property type="evidence" value="ECO:0007669"/>
    <property type="project" value="UniProtKB-SubCell"/>
</dbReference>
<evidence type="ECO:0000256" key="9">
    <source>
        <dbReference type="SAM" id="Phobius"/>
    </source>
</evidence>
<evidence type="ECO:0000256" key="7">
    <source>
        <dbReference type="ARBA" id="ARBA00023136"/>
    </source>
</evidence>
<keyword evidence="5 9" id="KW-0812">Transmembrane</keyword>
<evidence type="ECO:0000256" key="8">
    <source>
        <dbReference type="PIRNR" id="PIRNR006351"/>
    </source>
</evidence>
<sequence length="415" mass="45990">MKKIMDFMTNSFTPVVTKVTKNPWISSIQDSVMIILPLILVGSLVTVVSLLHNIFPNMPDFSLINSFSFGLLGLLVAFLIPYFVMEKKGYNNKKIISGATGLALYLMLLSPVVTDDGKITFIFSRFGATGMFLSLVIGLTVAAVMNLASKKSFFSEDSVIPEFVVVWFDSLIPITLLMAGAWTIAVPLNVDFFDVILKIFNPLSQIVQSYPGFVLSIFIPVFLYTFGISGWVMMPVIYPVYLSGLAENAERVAAGLEPTNIAVQETAYAFISMGGVGTTLALAVMMLIASKSYRLKAIGRATIVPSIFNINEPLMFGGPVVFNPFLMVPVWISSIVIPSIVYFVMKLGFVAIPAKTFMLWYIPYPIASYLATQDWRAIIFAFVIFAVAFIIYFPFFKAYDNQEKKKELELSASEE</sequence>
<comment type="subcellular location">
    <subcellularLocation>
        <location evidence="1">Cell membrane</location>
        <topology evidence="1">Multi-pass membrane protein</topology>
    </subcellularLocation>
</comment>
<keyword evidence="6 9" id="KW-1133">Transmembrane helix</keyword>
<evidence type="ECO:0000256" key="5">
    <source>
        <dbReference type="ARBA" id="ARBA00022692"/>
    </source>
</evidence>
<dbReference type="InterPro" id="IPR051088">
    <property type="entry name" value="PTS_Sugar-EIIC/EIIB"/>
</dbReference>
<dbReference type="RefSeq" id="WP_160799808.1">
    <property type="nucleotide sequence ID" value="NZ_WUUL01000002.1"/>
</dbReference>
<feature type="transmembrane region" description="Helical" evidence="9">
    <location>
        <begin position="267"/>
        <end position="289"/>
    </location>
</feature>
<organism evidence="11 12">
    <name type="scientific">Shimazuella alba</name>
    <dbReference type="NCBI Taxonomy" id="2690964"/>
    <lineage>
        <taxon>Bacteria</taxon>
        <taxon>Bacillati</taxon>
        <taxon>Bacillota</taxon>
        <taxon>Bacilli</taxon>
        <taxon>Bacillales</taxon>
        <taxon>Thermoactinomycetaceae</taxon>
        <taxon>Shimazuella</taxon>
    </lineage>
</organism>
<dbReference type="InterPro" id="IPR004501">
    <property type="entry name" value="PTS_EIIC_3"/>
</dbReference>
<feature type="transmembrane region" description="Helical" evidence="9">
    <location>
        <begin position="377"/>
        <end position="396"/>
    </location>
</feature>
<keyword evidence="12" id="KW-1185">Reference proteome</keyword>
<evidence type="ECO:0000259" key="10">
    <source>
        <dbReference type="PROSITE" id="PS51105"/>
    </source>
</evidence>
<dbReference type="PIRSF" id="PIRSF006351">
    <property type="entry name" value="PTS_EIIC-Cellobiose"/>
    <property type="match status" value="1"/>
</dbReference>
<dbReference type="InterPro" id="IPR003352">
    <property type="entry name" value="PTS_EIIC"/>
</dbReference>
<dbReference type="PROSITE" id="PS51105">
    <property type="entry name" value="PTS_EIIC_TYPE_3"/>
    <property type="match status" value="1"/>
</dbReference>
<evidence type="ECO:0000256" key="4">
    <source>
        <dbReference type="ARBA" id="ARBA00022597"/>
    </source>
</evidence>
<dbReference type="GO" id="GO:0008982">
    <property type="term" value="F:protein-N(PI)-phosphohistidine-sugar phosphotransferase activity"/>
    <property type="evidence" value="ECO:0007669"/>
    <property type="project" value="UniProtKB-UniRule"/>
</dbReference>